<dbReference type="AlphaFoldDB" id="A0AAE0DTH9"/>
<dbReference type="InterPro" id="IPR000858">
    <property type="entry name" value="S_locus_glycoprot_dom"/>
</dbReference>
<dbReference type="InterPro" id="IPR001480">
    <property type="entry name" value="Bulb-type_lectin_dom"/>
</dbReference>
<evidence type="ECO:0000256" key="3">
    <source>
        <dbReference type="ARBA" id="ARBA00023180"/>
    </source>
</evidence>
<keyword evidence="9" id="KW-1185">Reference proteome</keyword>
<dbReference type="SUPFAM" id="SSF51110">
    <property type="entry name" value="alpha-D-mannose-specific plant lectins"/>
    <property type="match status" value="1"/>
</dbReference>
<dbReference type="PROSITE" id="PS50927">
    <property type="entry name" value="BULB_LECTIN"/>
    <property type="match status" value="1"/>
</dbReference>
<dbReference type="InterPro" id="IPR036426">
    <property type="entry name" value="Bulb-type_lectin_dom_sf"/>
</dbReference>
<feature type="transmembrane region" description="Helical" evidence="4">
    <location>
        <begin position="465"/>
        <end position="487"/>
    </location>
</feature>
<dbReference type="PANTHER" id="PTHR32444:SF235">
    <property type="entry name" value="OS01G0783900 PROTEIN"/>
    <property type="match status" value="1"/>
</dbReference>
<keyword evidence="2" id="KW-1015">Disulfide bond</keyword>
<dbReference type="EMBL" id="JANJYJ010000010">
    <property type="protein sequence ID" value="KAK3184280.1"/>
    <property type="molecule type" value="Genomic_DNA"/>
</dbReference>
<feature type="signal peptide" evidence="5">
    <location>
        <begin position="1"/>
        <end position="25"/>
    </location>
</feature>
<keyword evidence="3" id="KW-0325">Glycoprotein</keyword>
<dbReference type="Proteomes" id="UP001281410">
    <property type="component" value="Unassembled WGS sequence"/>
</dbReference>
<feature type="domain" description="Bulb-type lectin" evidence="6">
    <location>
        <begin position="27"/>
        <end position="149"/>
    </location>
</feature>
<comment type="caution">
    <text evidence="8">The sequence shown here is derived from an EMBL/GenBank/DDBJ whole genome shotgun (WGS) entry which is preliminary data.</text>
</comment>
<dbReference type="Pfam" id="PF08276">
    <property type="entry name" value="PAN_2"/>
    <property type="match status" value="1"/>
</dbReference>
<evidence type="ECO:0000313" key="8">
    <source>
        <dbReference type="EMBL" id="KAK3184280.1"/>
    </source>
</evidence>
<accession>A0AAE0DTH9</accession>
<feature type="domain" description="Apple" evidence="7">
    <location>
        <begin position="348"/>
        <end position="439"/>
    </location>
</feature>
<dbReference type="PANTHER" id="PTHR32444">
    <property type="entry name" value="BULB-TYPE LECTIN DOMAIN-CONTAINING PROTEIN"/>
    <property type="match status" value="1"/>
</dbReference>
<evidence type="ECO:0000259" key="6">
    <source>
        <dbReference type="PROSITE" id="PS50927"/>
    </source>
</evidence>
<proteinExistence type="predicted"/>
<keyword evidence="4" id="KW-1133">Transmembrane helix</keyword>
<evidence type="ECO:0000256" key="4">
    <source>
        <dbReference type="SAM" id="Phobius"/>
    </source>
</evidence>
<dbReference type="InterPro" id="IPR003609">
    <property type="entry name" value="Pan_app"/>
</dbReference>
<dbReference type="Pfam" id="PF01453">
    <property type="entry name" value="B_lectin"/>
    <property type="match status" value="1"/>
</dbReference>
<organism evidence="8 9">
    <name type="scientific">Dipteronia sinensis</name>
    <dbReference type="NCBI Taxonomy" id="43782"/>
    <lineage>
        <taxon>Eukaryota</taxon>
        <taxon>Viridiplantae</taxon>
        <taxon>Streptophyta</taxon>
        <taxon>Embryophyta</taxon>
        <taxon>Tracheophyta</taxon>
        <taxon>Spermatophyta</taxon>
        <taxon>Magnoliopsida</taxon>
        <taxon>eudicotyledons</taxon>
        <taxon>Gunneridae</taxon>
        <taxon>Pentapetalae</taxon>
        <taxon>rosids</taxon>
        <taxon>malvids</taxon>
        <taxon>Sapindales</taxon>
        <taxon>Sapindaceae</taxon>
        <taxon>Hippocastanoideae</taxon>
        <taxon>Acereae</taxon>
        <taxon>Dipteronia</taxon>
    </lineage>
</organism>
<gene>
    <name evidence="8" type="ORF">Dsin_031566</name>
</gene>
<dbReference type="CDD" id="cd00028">
    <property type="entry name" value="B_lectin"/>
    <property type="match status" value="1"/>
</dbReference>
<evidence type="ECO:0000313" key="9">
    <source>
        <dbReference type="Proteomes" id="UP001281410"/>
    </source>
</evidence>
<dbReference type="SMART" id="SM00473">
    <property type="entry name" value="PAN_AP"/>
    <property type="match status" value="1"/>
</dbReference>
<dbReference type="Gene3D" id="2.90.10.10">
    <property type="entry name" value="Bulb-type lectin domain"/>
    <property type="match status" value="1"/>
</dbReference>
<protein>
    <submittedName>
        <fullName evidence="8">Uncharacterized protein</fullName>
    </submittedName>
</protein>
<reference evidence="8" key="1">
    <citation type="journal article" date="2023" name="Plant J.">
        <title>Genome sequences and population genomics provide insights into the demographic history, inbreeding, and mutation load of two 'living fossil' tree species of Dipteronia.</title>
        <authorList>
            <person name="Feng Y."/>
            <person name="Comes H.P."/>
            <person name="Chen J."/>
            <person name="Zhu S."/>
            <person name="Lu R."/>
            <person name="Zhang X."/>
            <person name="Li P."/>
            <person name="Qiu J."/>
            <person name="Olsen K.M."/>
            <person name="Qiu Y."/>
        </authorList>
    </citation>
    <scope>NUCLEOTIDE SEQUENCE</scope>
    <source>
        <strain evidence="8">NBL</strain>
    </source>
</reference>
<name>A0AAE0DTH9_9ROSI</name>
<evidence type="ECO:0000256" key="2">
    <source>
        <dbReference type="ARBA" id="ARBA00023157"/>
    </source>
</evidence>
<feature type="chain" id="PRO_5042062803" evidence="5">
    <location>
        <begin position="26"/>
        <end position="519"/>
    </location>
</feature>
<evidence type="ECO:0000256" key="1">
    <source>
        <dbReference type="ARBA" id="ARBA00022729"/>
    </source>
</evidence>
<keyword evidence="1 5" id="KW-0732">Signal</keyword>
<dbReference type="SMART" id="SM00108">
    <property type="entry name" value="B_lectin"/>
    <property type="match status" value="1"/>
</dbReference>
<keyword evidence="4" id="KW-0812">Transmembrane</keyword>
<dbReference type="PROSITE" id="PS50948">
    <property type="entry name" value="PAN"/>
    <property type="match status" value="1"/>
</dbReference>
<dbReference type="Pfam" id="PF00954">
    <property type="entry name" value="S_locus_glycop"/>
    <property type="match status" value="1"/>
</dbReference>
<sequence>MVISICPASVFILLLSCYLLPFCFAKDTISALDGFLSEKETIISAGKIFELGFFTPGKESVKTYVGIWYYRSDPKIIVWVANRDSPLTDNMGVFGIAEDGNLVIFENEKQIWKTNLPGWIPFKGMMKLLDSGNLVLTKGDEESDSISVIWESFKNNPTDTFLPGMKMDEELEMVSWASPDNPAQGAFRFQQEGDQYIIRKNRSMIYWKSGVSGDFISDDILPTISSLLLNTNGSNFDPTTFIRNGSYSRNITTSSSSSKTNMNMRLVLNSNGTLQYFTRVKVSAQWVLSWLEPQDPCNVFKACGNSASCNSKNNKSMCECLTGFKSMSPDNWNSGDFSEGCRRTMPICSNKVEKSQIFSSLKVIKVGKADVNFEANSVNECIEECLKACECQAYSFTTPETSTLRGVTANKTCWIWSDDLNNIQLTDTDDGHEIYLRMQQNIGAEANQTKQDEGHEESNKQFKQWPLAFAVTAAIVIALAFTVFYIYTRKATVNKKGGILEEEIYATKTIDEEEPLTSA</sequence>
<keyword evidence="4" id="KW-0472">Membrane</keyword>
<dbReference type="GO" id="GO:0048544">
    <property type="term" value="P:recognition of pollen"/>
    <property type="evidence" value="ECO:0007669"/>
    <property type="project" value="InterPro"/>
</dbReference>
<evidence type="ECO:0000259" key="7">
    <source>
        <dbReference type="PROSITE" id="PS50948"/>
    </source>
</evidence>
<evidence type="ECO:0000256" key="5">
    <source>
        <dbReference type="SAM" id="SignalP"/>
    </source>
</evidence>